<evidence type="ECO:0000256" key="1">
    <source>
        <dbReference type="SAM" id="SignalP"/>
    </source>
</evidence>
<proteinExistence type="predicted"/>
<dbReference type="Proteomes" id="UP000059680">
    <property type="component" value="Chromosome 9"/>
</dbReference>
<sequence length="80" mass="8180">MWLYVCAMASPAFLVAAYSDAGRSVRCSSEKGASVLRPYTDDDDAQTIAGCGSACLAATSRTVTSPATLDATYVCGASMA</sequence>
<dbReference type="AlphaFoldDB" id="A0A0P0XPW1"/>
<organism evidence="2 3">
    <name type="scientific">Oryza sativa subsp. japonica</name>
    <name type="common">Rice</name>
    <dbReference type="NCBI Taxonomy" id="39947"/>
    <lineage>
        <taxon>Eukaryota</taxon>
        <taxon>Viridiplantae</taxon>
        <taxon>Streptophyta</taxon>
        <taxon>Embryophyta</taxon>
        <taxon>Tracheophyta</taxon>
        <taxon>Spermatophyta</taxon>
        <taxon>Magnoliopsida</taxon>
        <taxon>Liliopsida</taxon>
        <taxon>Poales</taxon>
        <taxon>Poaceae</taxon>
        <taxon>BOP clade</taxon>
        <taxon>Oryzoideae</taxon>
        <taxon>Oryzeae</taxon>
        <taxon>Oryzinae</taxon>
        <taxon>Oryza</taxon>
        <taxon>Oryza sativa</taxon>
    </lineage>
</organism>
<name>A0A0P0XPW1_ORYSJ</name>
<evidence type="ECO:0000313" key="2">
    <source>
        <dbReference type="EMBL" id="BAT08841.1"/>
    </source>
</evidence>
<gene>
    <name evidence="2" type="ordered locus">Os09g0503850</name>
    <name evidence="2" type="ORF">OSNPB_090503850</name>
</gene>
<evidence type="ECO:0000313" key="3">
    <source>
        <dbReference type="Proteomes" id="UP000059680"/>
    </source>
</evidence>
<dbReference type="PaxDb" id="39947-A0A0P0XPW1"/>
<dbReference type="Gramene" id="Os09t0503850-00">
    <property type="protein sequence ID" value="Os09t0503850-00"/>
    <property type="gene ID" value="Os09g0503850"/>
</dbReference>
<reference evidence="2 3" key="3">
    <citation type="journal article" date="2013" name="Rice">
        <title>Improvement of the Oryza sativa Nipponbare reference genome using next generation sequence and optical map data.</title>
        <authorList>
            <person name="Kawahara Y."/>
            <person name="de la Bastide M."/>
            <person name="Hamilton J.P."/>
            <person name="Kanamori H."/>
            <person name="McCombie W.R."/>
            <person name="Ouyang S."/>
            <person name="Schwartz D.C."/>
            <person name="Tanaka T."/>
            <person name="Wu J."/>
            <person name="Zhou S."/>
            <person name="Childs K.L."/>
            <person name="Davidson R.M."/>
            <person name="Lin H."/>
            <person name="Quesada-Ocampo L."/>
            <person name="Vaillancourt B."/>
            <person name="Sakai H."/>
            <person name="Lee S.S."/>
            <person name="Kim J."/>
            <person name="Numa H."/>
            <person name="Itoh T."/>
            <person name="Buell C.R."/>
            <person name="Matsumoto T."/>
        </authorList>
    </citation>
    <scope>NUCLEOTIDE SEQUENCE [LARGE SCALE GENOMIC DNA]</scope>
    <source>
        <strain evidence="3">cv. Nipponbare</strain>
    </source>
</reference>
<dbReference type="EMBL" id="AP014965">
    <property type="protein sequence ID" value="BAT08841.1"/>
    <property type="molecule type" value="Genomic_DNA"/>
</dbReference>
<protein>
    <submittedName>
        <fullName evidence="2">Os09g0503850 protein</fullName>
    </submittedName>
</protein>
<accession>A0A0P0XPW1</accession>
<dbReference type="InParanoid" id="A0A0P0XPW1"/>
<feature type="chain" id="PRO_5006057209" evidence="1">
    <location>
        <begin position="18"/>
        <end position="80"/>
    </location>
</feature>
<keyword evidence="1" id="KW-0732">Signal</keyword>
<reference evidence="3" key="1">
    <citation type="journal article" date="2005" name="Nature">
        <title>The map-based sequence of the rice genome.</title>
        <authorList>
            <consortium name="International rice genome sequencing project (IRGSP)"/>
            <person name="Matsumoto T."/>
            <person name="Wu J."/>
            <person name="Kanamori H."/>
            <person name="Katayose Y."/>
            <person name="Fujisawa M."/>
            <person name="Namiki N."/>
            <person name="Mizuno H."/>
            <person name="Yamamoto K."/>
            <person name="Antonio B.A."/>
            <person name="Baba T."/>
            <person name="Sakata K."/>
            <person name="Nagamura Y."/>
            <person name="Aoki H."/>
            <person name="Arikawa K."/>
            <person name="Arita K."/>
            <person name="Bito T."/>
            <person name="Chiden Y."/>
            <person name="Fujitsuka N."/>
            <person name="Fukunaka R."/>
            <person name="Hamada M."/>
            <person name="Harada C."/>
            <person name="Hayashi A."/>
            <person name="Hijishita S."/>
            <person name="Honda M."/>
            <person name="Hosokawa S."/>
            <person name="Ichikawa Y."/>
            <person name="Idonuma A."/>
            <person name="Iijima M."/>
            <person name="Ikeda M."/>
            <person name="Ikeno M."/>
            <person name="Ito K."/>
            <person name="Ito S."/>
            <person name="Ito T."/>
            <person name="Ito Y."/>
            <person name="Ito Y."/>
            <person name="Iwabuchi A."/>
            <person name="Kamiya K."/>
            <person name="Karasawa W."/>
            <person name="Kurita K."/>
            <person name="Katagiri S."/>
            <person name="Kikuta A."/>
            <person name="Kobayashi H."/>
            <person name="Kobayashi N."/>
            <person name="Machita K."/>
            <person name="Maehara T."/>
            <person name="Masukawa M."/>
            <person name="Mizubayashi T."/>
            <person name="Mukai Y."/>
            <person name="Nagasaki H."/>
            <person name="Nagata Y."/>
            <person name="Naito S."/>
            <person name="Nakashima M."/>
            <person name="Nakama Y."/>
            <person name="Nakamichi Y."/>
            <person name="Nakamura M."/>
            <person name="Meguro A."/>
            <person name="Negishi M."/>
            <person name="Ohta I."/>
            <person name="Ohta T."/>
            <person name="Okamoto M."/>
            <person name="Ono N."/>
            <person name="Saji S."/>
            <person name="Sakaguchi M."/>
            <person name="Sakai K."/>
            <person name="Shibata M."/>
            <person name="Shimokawa T."/>
            <person name="Song J."/>
            <person name="Takazaki Y."/>
            <person name="Terasawa K."/>
            <person name="Tsugane M."/>
            <person name="Tsuji K."/>
            <person name="Ueda S."/>
            <person name="Waki K."/>
            <person name="Yamagata H."/>
            <person name="Yamamoto M."/>
            <person name="Yamamoto S."/>
            <person name="Yamane H."/>
            <person name="Yoshiki S."/>
            <person name="Yoshihara R."/>
            <person name="Yukawa K."/>
            <person name="Zhong H."/>
            <person name="Yano M."/>
            <person name="Yuan Q."/>
            <person name="Ouyang S."/>
            <person name="Liu J."/>
            <person name="Jones K.M."/>
            <person name="Gansberger K."/>
            <person name="Moffat K."/>
            <person name="Hill J."/>
            <person name="Bera J."/>
            <person name="Fadrosh D."/>
            <person name="Jin S."/>
            <person name="Johri S."/>
            <person name="Kim M."/>
            <person name="Overton L."/>
            <person name="Reardon M."/>
            <person name="Tsitrin T."/>
            <person name="Vuong H."/>
            <person name="Weaver B."/>
            <person name="Ciecko A."/>
            <person name="Tallon L."/>
            <person name="Jackson J."/>
            <person name="Pai G."/>
            <person name="Aken S.V."/>
            <person name="Utterback T."/>
            <person name="Reidmuller S."/>
            <person name="Feldblyum T."/>
            <person name="Hsiao J."/>
            <person name="Zismann V."/>
            <person name="Iobst S."/>
            <person name="de Vazeille A.R."/>
            <person name="Buell C.R."/>
            <person name="Ying K."/>
            <person name="Li Y."/>
            <person name="Lu T."/>
            <person name="Huang Y."/>
            <person name="Zhao Q."/>
            <person name="Feng Q."/>
            <person name="Zhang L."/>
            <person name="Zhu J."/>
            <person name="Weng Q."/>
            <person name="Mu J."/>
            <person name="Lu Y."/>
            <person name="Fan D."/>
            <person name="Liu Y."/>
            <person name="Guan J."/>
            <person name="Zhang Y."/>
            <person name="Yu S."/>
            <person name="Liu X."/>
            <person name="Zhang Y."/>
            <person name="Hong G."/>
            <person name="Han B."/>
            <person name="Choisne N."/>
            <person name="Demange N."/>
            <person name="Orjeda G."/>
            <person name="Samain S."/>
            <person name="Cattolico L."/>
            <person name="Pelletier E."/>
            <person name="Couloux A."/>
            <person name="Segurens B."/>
            <person name="Wincker P."/>
            <person name="D'Hont A."/>
            <person name="Scarpelli C."/>
            <person name="Weissenbach J."/>
            <person name="Salanoubat M."/>
            <person name="Quetier F."/>
            <person name="Yu Y."/>
            <person name="Kim H.R."/>
            <person name="Rambo T."/>
            <person name="Currie J."/>
            <person name="Collura K."/>
            <person name="Luo M."/>
            <person name="Yang T."/>
            <person name="Ammiraju J.S.S."/>
            <person name="Engler F."/>
            <person name="Soderlund C."/>
            <person name="Wing R.A."/>
            <person name="Palmer L.E."/>
            <person name="de la Bastide M."/>
            <person name="Spiegel L."/>
            <person name="Nascimento L."/>
            <person name="Zutavern T."/>
            <person name="O'Shaughnessy A."/>
            <person name="Dike S."/>
            <person name="Dedhia N."/>
            <person name="Preston R."/>
            <person name="Balija V."/>
            <person name="McCombie W.R."/>
            <person name="Chow T."/>
            <person name="Chen H."/>
            <person name="Chung M."/>
            <person name="Chen C."/>
            <person name="Shaw J."/>
            <person name="Wu H."/>
            <person name="Hsiao K."/>
            <person name="Chao Y."/>
            <person name="Chu M."/>
            <person name="Cheng C."/>
            <person name="Hour A."/>
            <person name="Lee P."/>
            <person name="Lin S."/>
            <person name="Lin Y."/>
            <person name="Liou J."/>
            <person name="Liu S."/>
            <person name="Hsing Y."/>
            <person name="Raghuvanshi S."/>
            <person name="Mohanty A."/>
            <person name="Bharti A.K."/>
            <person name="Gaur A."/>
            <person name="Gupta V."/>
            <person name="Kumar D."/>
            <person name="Ravi V."/>
            <person name="Vij S."/>
            <person name="Kapur A."/>
            <person name="Khurana P."/>
            <person name="Khurana P."/>
            <person name="Khurana J.P."/>
            <person name="Tyagi A.K."/>
            <person name="Gaikwad K."/>
            <person name="Singh A."/>
            <person name="Dalal V."/>
            <person name="Srivastava S."/>
            <person name="Dixit A."/>
            <person name="Pal A.K."/>
            <person name="Ghazi I.A."/>
            <person name="Yadav M."/>
            <person name="Pandit A."/>
            <person name="Bhargava A."/>
            <person name="Sureshbabu K."/>
            <person name="Batra K."/>
            <person name="Sharma T.R."/>
            <person name="Mohapatra T."/>
            <person name="Singh N.K."/>
            <person name="Messing J."/>
            <person name="Nelson A.B."/>
            <person name="Fuks G."/>
            <person name="Kavchok S."/>
            <person name="Keizer G."/>
            <person name="Linton E."/>
            <person name="Llaca V."/>
            <person name="Song R."/>
            <person name="Tanyolac B."/>
            <person name="Young S."/>
            <person name="Ho-Il K."/>
            <person name="Hahn J.H."/>
            <person name="Sangsakoo G."/>
            <person name="Vanavichit A."/>
            <person name="de Mattos Luiz.A.T."/>
            <person name="Zimmer P.D."/>
            <person name="Malone G."/>
            <person name="Dellagostin O."/>
            <person name="de Oliveira A.C."/>
            <person name="Bevan M."/>
            <person name="Bancroft I."/>
            <person name="Minx P."/>
            <person name="Cordum H."/>
            <person name="Wilson R."/>
            <person name="Cheng Z."/>
            <person name="Jin W."/>
            <person name="Jiang J."/>
            <person name="Leong S.A."/>
            <person name="Iwama H."/>
            <person name="Gojobori T."/>
            <person name="Itoh T."/>
            <person name="Niimura Y."/>
            <person name="Fujii Y."/>
            <person name="Habara T."/>
            <person name="Sakai H."/>
            <person name="Sato Y."/>
            <person name="Wilson G."/>
            <person name="Kumar K."/>
            <person name="McCouch S."/>
            <person name="Juretic N."/>
            <person name="Hoen D."/>
            <person name="Wright S."/>
            <person name="Bruskiewich R."/>
            <person name="Bureau T."/>
            <person name="Miyao A."/>
            <person name="Hirochika H."/>
            <person name="Nishikawa T."/>
            <person name="Kadowaki K."/>
            <person name="Sugiura M."/>
            <person name="Burr B."/>
            <person name="Sasaki T."/>
        </authorList>
    </citation>
    <scope>NUCLEOTIDE SEQUENCE [LARGE SCALE GENOMIC DNA]</scope>
    <source>
        <strain evidence="3">cv. Nipponbare</strain>
    </source>
</reference>
<feature type="signal peptide" evidence="1">
    <location>
        <begin position="1"/>
        <end position="17"/>
    </location>
</feature>
<reference evidence="2 3" key="2">
    <citation type="journal article" date="2013" name="Plant Cell Physiol.">
        <title>Rice Annotation Project Database (RAP-DB): an integrative and interactive database for rice genomics.</title>
        <authorList>
            <person name="Sakai H."/>
            <person name="Lee S.S."/>
            <person name="Tanaka T."/>
            <person name="Numa H."/>
            <person name="Kim J."/>
            <person name="Kawahara Y."/>
            <person name="Wakimoto H."/>
            <person name="Yang C.C."/>
            <person name="Iwamoto M."/>
            <person name="Abe T."/>
            <person name="Yamada Y."/>
            <person name="Muto A."/>
            <person name="Inokuchi H."/>
            <person name="Ikemura T."/>
            <person name="Matsumoto T."/>
            <person name="Sasaki T."/>
            <person name="Itoh T."/>
        </authorList>
    </citation>
    <scope>NUCLEOTIDE SEQUENCE [LARGE SCALE GENOMIC DNA]</scope>
    <source>
        <strain evidence="3">cv. Nipponbare</strain>
    </source>
</reference>
<keyword evidence="3" id="KW-1185">Reference proteome</keyword>